<dbReference type="InterPro" id="IPR001870">
    <property type="entry name" value="B30.2/SPRY"/>
</dbReference>
<dbReference type="PROSITE" id="PS50188">
    <property type="entry name" value="B302_SPRY"/>
    <property type="match status" value="1"/>
</dbReference>
<dbReference type="SUPFAM" id="SSF49899">
    <property type="entry name" value="Concanavalin A-like lectins/glucanases"/>
    <property type="match status" value="1"/>
</dbReference>
<dbReference type="InterPro" id="IPR003877">
    <property type="entry name" value="SPRY_dom"/>
</dbReference>
<accession>A0ABU3NX06</accession>
<dbReference type="CDD" id="cd11709">
    <property type="entry name" value="SPRY"/>
    <property type="match status" value="1"/>
</dbReference>
<organism evidence="2 3">
    <name type="scientific">Anaeroselena agilis</name>
    <dbReference type="NCBI Taxonomy" id="3063788"/>
    <lineage>
        <taxon>Bacteria</taxon>
        <taxon>Bacillati</taxon>
        <taxon>Bacillota</taxon>
        <taxon>Negativicutes</taxon>
        <taxon>Acetonemataceae</taxon>
        <taxon>Anaeroselena</taxon>
    </lineage>
</organism>
<sequence length="193" mass="21092">MAQIIRPNLWSQAKSIGSVTITKDQVYYIQGQQALAEMGKTSGKWFFEVQWVTGSVAALVAGVSCLGFSDYRGWYANTGQRVSPSTGYQNWEGTGYTYGDYIGVAVDLNEGTIGFYRNGVFRGTAFTDLKTMVGLMYPGVWAGGTGNYTIKINSGAPGNTFQYPAPSGYKPWCIAGENNNAPSMYLPKTYRKL</sequence>
<feature type="domain" description="B30.2/SPRY" evidence="1">
    <location>
        <begin position="1"/>
        <end position="159"/>
    </location>
</feature>
<dbReference type="EMBL" id="JAUOZS010000001">
    <property type="protein sequence ID" value="MDT8900940.1"/>
    <property type="molecule type" value="Genomic_DNA"/>
</dbReference>
<protein>
    <submittedName>
        <fullName evidence="2">SPRY domain-containing protein</fullName>
    </submittedName>
</protein>
<dbReference type="InterPro" id="IPR043136">
    <property type="entry name" value="B30.2/SPRY_sf"/>
</dbReference>
<reference evidence="2 3" key="1">
    <citation type="submission" date="2023-07" db="EMBL/GenBank/DDBJ databases">
        <title>The novel representative of Negativicutes class, Anaeroselena agilis gen. nov. sp. nov.</title>
        <authorList>
            <person name="Prokofeva M.I."/>
            <person name="Elcheninov A.G."/>
            <person name="Klyukina A."/>
            <person name="Kublanov I.V."/>
            <person name="Frolov E.N."/>
            <person name="Podosokorskaya O.A."/>
        </authorList>
    </citation>
    <scope>NUCLEOTIDE SEQUENCE [LARGE SCALE GENOMIC DNA]</scope>
    <source>
        <strain evidence="2 3">4137-cl</strain>
    </source>
</reference>
<comment type="caution">
    <text evidence="2">The sequence shown here is derived from an EMBL/GenBank/DDBJ whole genome shotgun (WGS) entry which is preliminary data.</text>
</comment>
<dbReference type="InterPro" id="IPR013320">
    <property type="entry name" value="ConA-like_dom_sf"/>
</dbReference>
<dbReference type="Gene3D" id="2.60.120.920">
    <property type="match status" value="1"/>
</dbReference>
<dbReference type="SMART" id="SM00449">
    <property type="entry name" value="SPRY"/>
    <property type="match status" value="1"/>
</dbReference>
<dbReference type="RefSeq" id="WP_413779472.1">
    <property type="nucleotide sequence ID" value="NZ_JAUOZS010000001.1"/>
</dbReference>
<evidence type="ECO:0000313" key="3">
    <source>
        <dbReference type="Proteomes" id="UP001254848"/>
    </source>
</evidence>
<keyword evidence="3" id="KW-1185">Reference proteome</keyword>
<dbReference type="Proteomes" id="UP001254848">
    <property type="component" value="Unassembled WGS sequence"/>
</dbReference>
<proteinExistence type="predicted"/>
<evidence type="ECO:0000313" key="2">
    <source>
        <dbReference type="EMBL" id="MDT8900940.1"/>
    </source>
</evidence>
<dbReference type="Pfam" id="PF00622">
    <property type="entry name" value="SPRY"/>
    <property type="match status" value="1"/>
</dbReference>
<gene>
    <name evidence="2" type="ORF">Q4T40_06810</name>
</gene>
<evidence type="ECO:0000259" key="1">
    <source>
        <dbReference type="PROSITE" id="PS50188"/>
    </source>
</evidence>
<name>A0ABU3NX06_9FIRM</name>